<proteinExistence type="predicted"/>
<gene>
    <name evidence="3" type="ORF">PG991_003279</name>
</gene>
<dbReference type="PANTHER" id="PTHR24148">
    <property type="entry name" value="ANKYRIN REPEAT DOMAIN-CONTAINING PROTEIN 39 HOMOLOG-RELATED"/>
    <property type="match status" value="1"/>
</dbReference>
<dbReference type="Pfam" id="PF06985">
    <property type="entry name" value="HET"/>
    <property type="match status" value="1"/>
</dbReference>
<sequence>MSRCFTKIFGNREELHKTQHGTRSATKPQRGRKCDQSSRSHQAHHPATLPPGYDSLEPYVYQPLDVSKSEIRLVTVLPGEHDNPIQITLQHVSLTPLPPQPLPTVMSLEEVRATLPEGWYANRSLRDRIMFQRQAGPRSDWISTWVHPNPDISQTAYNTTMHPPASKKGIPDFEALSYAWGSLNLTATVFAHDSFEGPTVSQPIPVYRPERRLLRVGENLHEALLYLRLPNEPRVMWIDALCINQEDIKEREHQVKRMAQIYSCARKVIAWIGPEHDDAAKALQGLAHIGNQIEFLDDVAFAPSPGASEPLWYQLQVSLPFDDKFWTAVTSLVDRPWFWRLWVVQEIHMGNLNSSLKCGALENHCSDPRDIIYGLISLAPPELQEAIHVDYKADRRSDLLMFSECSTTTCENTSQLWPSWIPDWRKWKDIMRFQTMLVTSAAGQSCAEMRMNYVSDDQLRVQGVIVDVISSIQIEDCGNLRTVIQRLMETEDQRAIEPTAHDGDGVLVGLAGGYIESCIEAVHQGVTRDRIYNPPSWAGPSPNQFQQEVLQNPSFSLKSEEIPQSWWTNHYQDMIDKWLRGLKLFVTGKGRVASCYYKIHLVSHVYVSGLMNGEALLGELPDNWRLYYDYLYELSDEGIAFKDLETDSWVTRDPRLERIPLPNEWEPVAWTRKEIDPLICCRYRNKVTGELINYDPRMTGKALKERGVDIQEIILV</sequence>
<dbReference type="Proteomes" id="UP001396898">
    <property type="component" value="Unassembled WGS sequence"/>
</dbReference>
<dbReference type="InterPro" id="IPR052895">
    <property type="entry name" value="HetReg/Transcr_Mod"/>
</dbReference>
<organism evidence="3 4">
    <name type="scientific">Apiospora marii</name>
    <dbReference type="NCBI Taxonomy" id="335849"/>
    <lineage>
        <taxon>Eukaryota</taxon>
        <taxon>Fungi</taxon>
        <taxon>Dikarya</taxon>
        <taxon>Ascomycota</taxon>
        <taxon>Pezizomycotina</taxon>
        <taxon>Sordariomycetes</taxon>
        <taxon>Xylariomycetidae</taxon>
        <taxon>Amphisphaeriales</taxon>
        <taxon>Apiosporaceae</taxon>
        <taxon>Apiospora</taxon>
    </lineage>
</organism>
<reference evidence="3 4" key="1">
    <citation type="submission" date="2023-01" db="EMBL/GenBank/DDBJ databases">
        <title>Analysis of 21 Apiospora genomes using comparative genomics revels a genus with tremendous synthesis potential of carbohydrate active enzymes and secondary metabolites.</title>
        <authorList>
            <person name="Sorensen T."/>
        </authorList>
    </citation>
    <scope>NUCLEOTIDE SEQUENCE [LARGE SCALE GENOMIC DNA]</scope>
    <source>
        <strain evidence="3 4">CBS 20057</strain>
    </source>
</reference>
<dbReference type="PANTHER" id="PTHR24148:SF64">
    <property type="entry name" value="HETEROKARYON INCOMPATIBILITY DOMAIN-CONTAINING PROTEIN"/>
    <property type="match status" value="1"/>
</dbReference>
<evidence type="ECO:0000259" key="2">
    <source>
        <dbReference type="Pfam" id="PF06985"/>
    </source>
</evidence>
<dbReference type="InterPro" id="IPR010730">
    <property type="entry name" value="HET"/>
</dbReference>
<feature type="domain" description="Heterokaryon incompatibility" evidence="2">
    <location>
        <begin position="173"/>
        <end position="346"/>
    </location>
</feature>
<keyword evidence="4" id="KW-1185">Reference proteome</keyword>
<name>A0ABR1SHS5_9PEZI</name>
<evidence type="ECO:0000313" key="4">
    <source>
        <dbReference type="Proteomes" id="UP001396898"/>
    </source>
</evidence>
<evidence type="ECO:0000313" key="3">
    <source>
        <dbReference type="EMBL" id="KAK8033881.1"/>
    </source>
</evidence>
<accession>A0ABR1SHS5</accession>
<feature type="region of interest" description="Disordered" evidence="1">
    <location>
        <begin position="10"/>
        <end position="54"/>
    </location>
</feature>
<evidence type="ECO:0000256" key="1">
    <source>
        <dbReference type="SAM" id="MobiDB-lite"/>
    </source>
</evidence>
<comment type="caution">
    <text evidence="3">The sequence shown here is derived from an EMBL/GenBank/DDBJ whole genome shotgun (WGS) entry which is preliminary data.</text>
</comment>
<dbReference type="EMBL" id="JAQQWI010000006">
    <property type="protein sequence ID" value="KAK8033881.1"/>
    <property type="molecule type" value="Genomic_DNA"/>
</dbReference>
<protein>
    <submittedName>
        <fullName evidence="3">Heterokaryon incompatibility protein-domain-containing protein</fullName>
    </submittedName>
</protein>